<feature type="active site" description="Proton donor" evidence="9">
    <location>
        <position position="308"/>
    </location>
</feature>
<accession>A0A9W6NPT3</accession>
<dbReference type="Pfam" id="PF02784">
    <property type="entry name" value="Orn_Arg_deC_N"/>
    <property type="match status" value="1"/>
</dbReference>
<dbReference type="Gene3D" id="3.20.20.10">
    <property type="entry name" value="Alanine racemase"/>
    <property type="match status" value="1"/>
</dbReference>
<proteinExistence type="inferred from homology"/>
<comment type="similarity">
    <text evidence="2">Belongs to the Orn/Lys/Arg decarboxylase class-II family.</text>
</comment>
<dbReference type="GO" id="GO:0005737">
    <property type="term" value="C:cytoplasm"/>
    <property type="evidence" value="ECO:0007669"/>
    <property type="project" value="TreeGrafter"/>
</dbReference>
<comment type="caution">
    <text evidence="11">The sequence shown here is derived from an EMBL/GenBank/DDBJ whole genome shotgun (WGS) entry which is preliminary data.</text>
</comment>
<keyword evidence="3" id="KW-0210">Decarboxylase</keyword>
<comment type="pathway">
    <text evidence="6">Amine and polyamine biosynthesis; putrescine biosynthesis via L-ornithine pathway; putrescine from L-ornithine: step 1/1.</text>
</comment>
<dbReference type="RefSeq" id="WP_261965083.1">
    <property type="nucleotide sequence ID" value="NZ_BAAAXA010000001.1"/>
</dbReference>
<dbReference type="FunFam" id="3.20.20.10:FF:000008">
    <property type="entry name" value="Ornithine decarboxylase"/>
    <property type="match status" value="1"/>
</dbReference>
<keyword evidence="5" id="KW-0456">Lyase</keyword>
<evidence type="ECO:0000256" key="2">
    <source>
        <dbReference type="ARBA" id="ARBA00008872"/>
    </source>
</evidence>
<dbReference type="Gene3D" id="2.40.37.10">
    <property type="entry name" value="Lyase, Ornithine Decarboxylase, Chain A, domain 1"/>
    <property type="match status" value="1"/>
</dbReference>
<dbReference type="EMBL" id="BSFP01000058">
    <property type="protein sequence ID" value="GLL05455.1"/>
    <property type="molecule type" value="Genomic_DNA"/>
</dbReference>
<dbReference type="CDD" id="cd00622">
    <property type="entry name" value="PLPDE_III_ODC"/>
    <property type="match status" value="1"/>
</dbReference>
<dbReference type="InterPro" id="IPR022653">
    <property type="entry name" value="De-COase2_pyr-phos_BS"/>
</dbReference>
<reference evidence="11" key="2">
    <citation type="submission" date="2023-01" db="EMBL/GenBank/DDBJ databases">
        <authorList>
            <person name="Sun Q."/>
            <person name="Evtushenko L."/>
        </authorList>
    </citation>
    <scope>NUCLEOTIDE SEQUENCE</scope>
    <source>
        <strain evidence="11">VKM Ac-1321</strain>
    </source>
</reference>
<dbReference type="SUPFAM" id="SSF50621">
    <property type="entry name" value="Alanine racemase C-terminal domain-like"/>
    <property type="match status" value="1"/>
</dbReference>
<sequence>MTTPRLVMDLGRIGAAYRAMRAAMPDVAVHYAMKCNPHPRVVGHLAGLGCGFEIASAAELEQLLGIGVPADEILYSNPVKPEAHIEKAHAAGVLRYAFDSADELAKLERAAPGASVYVRLAVPDLHSEVPSEGKFGVDLGTAAQLLLAARDRGLDPHGVTFHVGSQMLHPRAWAQPLDMVGELMDKLAAEDVRLSLVDLGGGFPVRYCTDPPPLEEYAAVINAGLAALRHPVHAVVEPGRALVAEAGTLVSTVIGVADRMGKRWVHLDVGAFNGFMESLETGNQLRFPVGDEHGGAPRRRMQLTGPTCDSQDTILFDAELSRDLATGDRVHFGSAGAYTTVYASSFNGFEPPIVDIQEDGEQQ</sequence>
<feature type="modified residue" description="N6-(pyridoxal phosphate)lysine" evidence="9">
    <location>
        <position position="34"/>
    </location>
</feature>
<dbReference type="PANTHER" id="PTHR11482">
    <property type="entry name" value="ARGININE/DIAMINOPIMELATE/ORNITHINE DECARBOXYLASE"/>
    <property type="match status" value="1"/>
</dbReference>
<evidence type="ECO:0000256" key="3">
    <source>
        <dbReference type="ARBA" id="ARBA00022793"/>
    </source>
</evidence>
<dbReference type="Proteomes" id="UP001143480">
    <property type="component" value="Unassembled WGS sequence"/>
</dbReference>
<dbReference type="AlphaFoldDB" id="A0A9W6NPT3"/>
<dbReference type="InterPro" id="IPR000183">
    <property type="entry name" value="Orn/DAP/Arg_de-COase"/>
</dbReference>
<dbReference type="PRINTS" id="PR01179">
    <property type="entry name" value="ODADCRBXLASE"/>
</dbReference>
<comment type="catalytic activity">
    <reaction evidence="8">
        <text>L-ornithine + H(+) = putrescine + CO2</text>
        <dbReference type="Rhea" id="RHEA:22964"/>
        <dbReference type="ChEBI" id="CHEBI:15378"/>
        <dbReference type="ChEBI" id="CHEBI:16526"/>
        <dbReference type="ChEBI" id="CHEBI:46911"/>
        <dbReference type="ChEBI" id="CHEBI:326268"/>
        <dbReference type="EC" id="4.1.1.17"/>
    </reaction>
</comment>
<dbReference type="PRINTS" id="PR01182">
    <property type="entry name" value="ORNDCRBXLASE"/>
</dbReference>
<feature type="domain" description="Orn/DAP/Arg decarboxylase 2 N-terminal" evidence="10">
    <location>
        <begin position="11"/>
        <end position="244"/>
    </location>
</feature>
<dbReference type="PROSITE" id="PS00879">
    <property type="entry name" value="ODR_DC_2_2"/>
    <property type="match status" value="1"/>
</dbReference>
<organism evidence="11 12">
    <name type="scientific">Dactylosporangium matsuzakiense</name>
    <dbReference type="NCBI Taxonomy" id="53360"/>
    <lineage>
        <taxon>Bacteria</taxon>
        <taxon>Bacillati</taxon>
        <taxon>Actinomycetota</taxon>
        <taxon>Actinomycetes</taxon>
        <taxon>Micromonosporales</taxon>
        <taxon>Micromonosporaceae</taxon>
        <taxon>Dactylosporangium</taxon>
    </lineage>
</organism>
<dbReference type="SUPFAM" id="SSF51419">
    <property type="entry name" value="PLP-binding barrel"/>
    <property type="match status" value="1"/>
</dbReference>
<dbReference type="EC" id="4.1.1.17" evidence="7"/>
<evidence type="ECO:0000256" key="5">
    <source>
        <dbReference type="ARBA" id="ARBA00023239"/>
    </source>
</evidence>
<evidence type="ECO:0000256" key="6">
    <source>
        <dbReference type="ARBA" id="ARBA00034115"/>
    </source>
</evidence>
<dbReference type="InterPro" id="IPR022657">
    <property type="entry name" value="De-COase2_CS"/>
</dbReference>
<name>A0A9W6NPT3_9ACTN</name>
<comment type="cofactor">
    <cofactor evidence="1 9">
        <name>pyridoxal 5'-phosphate</name>
        <dbReference type="ChEBI" id="CHEBI:597326"/>
    </cofactor>
</comment>
<evidence type="ECO:0000259" key="10">
    <source>
        <dbReference type="Pfam" id="PF02784"/>
    </source>
</evidence>
<dbReference type="InterPro" id="IPR029066">
    <property type="entry name" value="PLP-binding_barrel"/>
</dbReference>
<dbReference type="PROSITE" id="PS00878">
    <property type="entry name" value="ODR_DC_2_1"/>
    <property type="match status" value="1"/>
</dbReference>
<dbReference type="GO" id="GO:0033387">
    <property type="term" value="P:putrescine biosynthetic process from arginine, via ornithine"/>
    <property type="evidence" value="ECO:0007669"/>
    <property type="project" value="TreeGrafter"/>
</dbReference>
<dbReference type="InterPro" id="IPR009006">
    <property type="entry name" value="Ala_racemase/Decarboxylase_C"/>
</dbReference>
<dbReference type="InterPro" id="IPR002433">
    <property type="entry name" value="Orn_de-COase"/>
</dbReference>
<dbReference type="InterPro" id="IPR022644">
    <property type="entry name" value="De-COase2_N"/>
</dbReference>
<evidence type="ECO:0000256" key="4">
    <source>
        <dbReference type="ARBA" id="ARBA00022898"/>
    </source>
</evidence>
<keyword evidence="4 9" id="KW-0663">Pyridoxal phosphate</keyword>
<evidence type="ECO:0000256" key="7">
    <source>
        <dbReference type="ARBA" id="ARBA00034138"/>
    </source>
</evidence>
<gene>
    <name evidence="11" type="primary">speC</name>
    <name evidence="11" type="ORF">GCM10017581_072020</name>
</gene>
<evidence type="ECO:0000313" key="12">
    <source>
        <dbReference type="Proteomes" id="UP001143480"/>
    </source>
</evidence>
<keyword evidence="12" id="KW-1185">Reference proteome</keyword>
<evidence type="ECO:0000256" key="9">
    <source>
        <dbReference type="PIRSR" id="PIRSR600183-50"/>
    </source>
</evidence>
<evidence type="ECO:0000313" key="11">
    <source>
        <dbReference type="EMBL" id="GLL05455.1"/>
    </source>
</evidence>
<dbReference type="GO" id="GO:0004586">
    <property type="term" value="F:ornithine decarboxylase activity"/>
    <property type="evidence" value="ECO:0007669"/>
    <property type="project" value="UniProtKB-EC"/>
</dbReference>
<protein>
    <recommendedName>
        <fullName evidence="7">ornithine decarboxylase</fullName>
        <ecNumber evidence="7">4.1.1.17</ecNumber>
    </recommendedName>
</protein>
<evidence type="ECO:0000256" key="8">
    <source>
        <dbReference type="ARBA" id="ARBA00049127"/>
    </source>
</evidence>
<reference evidence="11" key="1">
    <citation type="journal article" date="2014" name="Int. J. Syst. Evol. Microbiol.">
        <title>Complete genome sequence of Corynebacterium casei LMG S-19264T (=DSM 44701T), isolated from a smear-ripened cheese.</title>
        <authorList>
            <consortium name="US DOE Joint Genome Institute (JGI-PGF)"/>
            <person name="Walter F."/>
            <person name="Albersmeier A."/>
            <person name="Kalinowski J."/>
            <person name="Ruckert C."/>
        </authorList>
    </citation>
    <scope>NUCLEOTIDE SEQUENCE</scope>
    <source>
        <strain evidence="11">VKM Ac-1321</strain>
    </source>
</reference>
<dbReference type="PANTHER" id="PTHR11482:SF6">
    <property type="entry name" value="ORNITHINE DECARBOXYLASE 1-RELATED"/>
    <property type="match status" value="1"/>
</dbReference>
<evidence type="ECO:0000256" key="1">
    <source>
        <dbReference type="ARBA" id="ARBA00001933"/>
    </source>
</evidence>